<evidence type="ECO:0000313" key="2">
    <source>
        <dbReference type="EMBL" id="MBK9982796.1"/>
    </source>
</evidence>
<accession>A0A9D7XQ88</accession>
<gene>
    <name evidence="2" type="ORF">IPP15_10295</name>
</gene>
<dbReference type="Proteomes" id="UP000808337">
    <property type="component" value="Unassembled WGS sequence"/>
</dbReference>
<dbReference type="InterPro" id="IPR052918">
    <property type="entry name" value="Motility_Chemotaxis_Reg"/>
</dbReference>
<dbReference type="NCBIfam" id="TIGR04183">
    <property type="entry name" value="Por_Secre_tail"/>
    <property type="match status" value="1"/>
</dbReference>
<reference evidence="2 3" key="1">
    <citation type="submission" date="2020-10" db="EMBL/GenBank/DDBJ databases">
        <title>Connecting structure to function with the recovery of over 1000 high-quality activated sludge metagenome-assembled genomes encoding full-length rRNA genes using long-read sequencing.</title>
        <authorList>
            <person name="Singleton C.M."/>
            <person name="Petriglieri F."/>
            <person name="Kristensen J.M."/>
            <person name="Kirkegaard R.H."/>
            <person name="Michaelsen T.Y."/>
            <person name="Andersen M.H."/>
            <person name="Karst S.M."/>
            <person name="Dueholm M.S."/>
            <person name="Nielsen P.H."/>
            <person name="Albertsen M."/>
        </authorList>
    </citation>
    <scope>NUCLEOTIDE SEQUENCE [LARGE SCALE GENOMIC DNA]</scope>
    <source>
        <strain evidence="2">Ribe_18-Q3-R11-54_MAXAC.273</strain>
    </source>
</reference>
<sequence>MSRVSILVLFIITSYSSFGQQVLSKIEIPGRSWTQQIEYMIHDTLGNYYIGTLNDDTELEGVIVGGAFVSAHRNDPEDRHLFLSDFFLLKLNDQDELLNSFVIDNAESIRDYYSNGTNTVISMTLNSAELENSLYPITLGGNVVIPREGNRGKGLLIVLDENLNLLKAVLPSTGELGQVTVDENFAYLEFMIRDHQPFILIGSDTVYNHVYADNPTDYGRQTVVLCKYDFVNDKVEWWRRIGNVGREELYDMEIDKDHNLLIRGTTSSTYFSYNGIDTVMNDSNDNPFIGKYTPEGVNISGILNPFENNLLVDDYCLDKDGNYYLAGTYYGSRCIVGDTVLYNPWLGTMYPYRAVVIKYNSEGVFQWVTQLEGTFEESFLQSITTLNDGNLIISGLFRYGDLLLGGQEYHHDGPSDRENAFLWILDAGTGVYKDHVMTEGKSHRMFYNLYSDKKGILNMFLKINGIDTIFNQEFSSGTAYSSDFLVKLSTDFLSYLQEPIIQKDIFKLYPNPISQSTNVNIEFNKEFQKEESQYVIMDQRGHEVLSGNVDSNQEQFQVETKSLMPGAYWIIVNKGNVMDVELIIIQ</sequence>
<proteinExistence type="predicted"/>
<dbReference type="EMBL" id="JADKGY010000007">
    <property type="protein sequence ID" value="MBK9982796.1"/>
    <property type="molecule type" value="Genomic_DNA"/>
</dbReference>
<dbReference type="PANTHER" id="PTHR35580:SF1">
    <property type="entry name" value="PHYTASE-LIKE DOMAIN-CONTAINING PROTEIN"/>
    <property type="match status" value="1"/>
</dbReference>
<protein>
    <submittedName>
        <fullName evidence="2">T9SS type A sorting domain-containing protein</fullName>
    </submittedName>
</protein>
<evidence type="ECO:0000259" key="1">
    <source>
        <dbReference type="Pfam" id="PF18962"/>
    </source>
</evidence>
<evidence type="ECO:0000313" key="3">
    <source>
        <dbReference type="Proteomes" id="UP000808337"/>
    </source>
</evidence>
<dbReference type="AlphaFoldDB" id="A0A9D7XQ88"/>
<comment type="caution">
    <text evidence="2">The sequence shown here is derived from an EMBL/GenBank/DDBJ whole genome shotgun (WGS) entry which is preliminary data.</text>
</comment>
<organism evidence="2 3">
    <name type="scientific">Candidatus Opimibacter skivensis</name>
    <dbReference type="NCBI Taxonomy" id="2982028"/>
    <lineage>
        <taxon>Bacteria</taxon>
        <taxon>Pseudomonadati</taxon>
        <taxon>Bacteroidota</taxon>
        <taxon>Saprospiria</taxon>
        <taxon>Saprospirales</taxon>
        <taxon>Saprospiraceae</taxon>
        <taxon>Candidatus Opimibacter</taxon>
    </lineage>
</organism>
<dbReference type="PANTHER" id="PTHR35580">
    <property type="entry name" value="CELL SURFACE GLYCOPROTEIN (S-LAYER PROTEIN)-LIKE PROTEIN"/>
    <property type="match status" value="1"/>
</dbReference>
<dbReference type="Pfam" id="PF18962">
    <property type="entry name" value="Por_Secre_tail"/>
    <property type="match status" value="1"/>
</dbReference>
<feature type="domain" description="Secretion system C-terminal sorting" evidence="1">
    <location>
        <begin position="508"/>
        <end position="584"/>
    </location>
</feature>
<dbReference type="InterPro" id="IPR026444">
    <property type="entry name" value="Secre_tail"/>
</dbReference>
<name>A0A9D7XQ88_9BACT</name>